<evidence type="ECO:0000259" key="1">
    <source>
        <dbReference type="Pfam" id="PF02627"/>
    </source>
</evidence>
<evidence type="ECO:0000313" key="3">
    <source>
        <dbReference type="Proteomes" id="UP001317532"/>
    </source>
</evidence>
<sequence length="129" mass="14431">MSDKQYETGMSVRRAVLGEEHVDRAAASTTEFTRDFQRYITENVWGELWTRPGLDRHARSMLTIAITAALGRWEELELHVRATRNTGVTRDEVKEILLHVAAYAGVPAANTAYAHAAAVYARLDDETNG</sequence>
<proteinExistence type="predicted"/>
<dbReference type="SUPFAM" id="SSF69118">
    <property type="entry name" value="AhpD-like"/>
    <property type="match status" value="1"/>
</dbReference>
<dbReference type="AlphaFoldDB" id="A0AAN1XWK3"/>
<dbReference type="InterPro" id="IPR003779">
    <property type="entry name" value="CMD-like"/>
</dbReference>
<reference evidence="2 3" key="1">
    <citation type="journal article" date="2022" name="ISME Commun">
        <title>Vulcanimicrobium alpinus gen. nov. sp. nov., the first cultivated representative of the candidate phylum 'Eremiobacterota', is a metabolically versatile aerobic anoxygenic phototroph.</title>
        <authorList>
            <person name="Yabe S."/>
            <person name="Muto K."/>
            <person name="Abe K."/>
            <person name="Yokota A."/>
            <person name="Staudigel H."/>
            <person name="Tebo B.M."/>
        </authorList>
    </citation>
    <scope>NUCLEOTIDE SEQUENCE [LARGE SCALE GENOMIC DNA]</scope>
    <source>
        <strain evidence="2 3">WC8-2</strain>
    </source>
</reference>
<dbReference type="RefSeq" id="WP_317997277.1">
    <property type="nucleotide sequence ID" value="NZ_AP025523.1"/>
</dbReference>
<dbReference type="Gene3D" id="1.20.1290.10">
    <property type="entry name" value="AhpD-like"/>
    <property type="match status" value="1"/>
</dbReference>
<dbReference type="PANTHER" id="PTHR33570:SF2">
    <property type="entry name" value="CARBOXYMUCONOLACTONE DECARBOXYLASE-LIKE DOMAIN-CONTAINING PROTEIN"/>
    <property type="match status" value="1"/>
</dbReference>
<dbReference type="EMBL" id="AP025523">
    <property type="protein sequence ID" value="BDE06310.1"/>
    <property type="molecule type" value="Genomic_DNA"/>
</dbReference>
<dbReference type="Pfam" id="PF02627">
    <property type="entry name" value="CMD"/>
    <property type="match status" value="1"/>
</dbReference>
<keyword evidence="3" id="KW-1185">Reference proteome</keyword>
<evidence type="ECO:0000313" key="2">
    <source>
        <dbReference type="EMBL" id="BDE06310.1"/>
    </source>
</evidence>
<dbReference type="GO" id="GO:0051920">
    <property type="term" value="F:peroxiredoxin activity"/>
    <property type="evidence" value="ECO:0007669"/>
    <property type="project" value="InterPro"/>
</dbReference>
<dbReference type="InterPro" id="IPR052512">
    <property type="entry name" value="4CMD/NDH-1_regulator"/>
</dbReference>
<gene>
    <name evidence="2" type="primary">pcaC</name>
    <name evidence="2" type="ORF">WPS_15860</name>
</gene>
<dbReference type="Proteomes" id="UP001317532">
    <property type="component" value="Chromosome"/>
</dbReference>
<feature type="domain" description="Carboxymuconolactone decarboxylase-like" evidence="1">
    <location>
        <begin position="35"/>
        <end position="116"/>
    </location>
</feature>
<accession>A0AAN1XWK3</accession>
<dbReference type="KEGG" id="vab:WPS_15860"/>
<dbReference type="PANTHER" id="PTHR33570">
    <property type="entry name" value="4-CARBOXYMUCONOLACTONE DECARBOXYLASE FAMILY PROTEIN"/>
    <property type="match status" value="1"/>
</dbReference>
<organism evidence="2 3">
    <name type="scientific">Vulcanimicrobium alpinum</name>
    <dbReference type="NCBI Taxonomy" id="3016050"/>
    <lineage>
        <taxon>Bacteria</taxon>
        <taxon>Bacillati</taxon>
        <taxon>Vulcanimicrobiota</taxon>
        <taxon>Vulcanimicrobiia</taxon>
        <taxon>Vulcanimicrobiales</taxon>
        <taxon>Vulcanimicrobiaceae</taxon>
        <taxon>Vulcanimicrobium</taxon>
    </lineage>
</organism>
<dbReference type="NCBIfam" id="TIGR02425">
    <property type="entry name" value="decarb_PcaC"/>
    <property type="match status" value="1"/>
</dbReference>
<name>A0AAN1XWK3_UNVUL</name>
<dbReference type="InterPro" id="IPR012788">
    <property type="entry name" value="Decarb_PcaC"/>
</dbReference>
<dbReference type="InterPro" id="IPR029032">
    <property type="entry name" value="AhpD-like"/>
</dbReference>
<protein>
    <submittedName>
        <fullName evidence="2">4-carboxymuconolactone decarboxylase</fullName>
    </submittedName>
</protein>